<dbReference type="PROSITE" id="PS51752">
    <property type="entry name" value="JACALIN_LECTIN"/>
    <property type="match status" value="2"/>
</dbReference>
<dbReference type="Proteomes" id="UP000694240">
    <property type="component" value="Chromosome 9"/>
</dbReference>
<proteinExistence type="predicted"/>
<dbReference type="Pfam" id="PF01419">
    <property type="entry name" value="Jacalin"/>
    <property type="match status" value="2"/>
</dbReference>
<dbReference type="SMART" id="SM00915">
    <property type="entry name" value="Jacalin"/>
    <property type="match status" value="2"/>
</dbReference>
<reference evidence="3 4" key="1">
    <citation type="submission" date="2020-12" db="EMBL/GenBank/DDBJ databases">
        <title>Concerted genomic and epigenomic changes stabilize Arabidopsis allopolyploids.</title>
        <authorList>
            <person name="Chen Z."/>
        </authorList>
    </citation>
    <scope>NUCLEOTIDE SEQUENCE [LARGE SCALE GENOMIC DNA]</scope>
    <source>
        <strain evidence="3">Allo738</strain>
        <tissue evidence="3">Leaf</tissue>
    </source>
</reference>
<feature type="domain" description="Jacalin-type lectin" evidence="2">
    <location>
        <begin position="1"/>
        <end position="153"/>
    </location>
</feature>
<dbReference type="AlphaFoldDB" id="A0A8T2ABP9"/>
<gene>
    <name evidence="3" type="ORF">ISN45_Aa04g029590</name>
</gene>
<dbReference type="InterPro" id="IPR001229">
    <property type="entry name" value="Jacalin-like_lectin_dom"/>
</dbReference>
<evidence type="ECO:0000259" key="2">
    <source>
        <dbReference type="PROSITE" id="PS51752"/>
    </source>
</evidence>
<accession>A0A8T2ABP9</accession>
<dbReference type="PANTHER" id="PTHR47293">
    <property type="entry name" value="JACALIN-RELATED LECTIN 3"/>
    <property type="match status" value="1"/>
</dbReference>
<comment type="caution">
    <text evidence="3">The sequence shown here is derived from an EMBL/GenBank/DDBJ whole genome shotgun (WGS) entry which is preliminary data.</text>
</comment>
<evidence type="ECO:0000256" key="1">
    <source>
        <dbReference type="ARBA" id="ARBA00022734"/>
    </source>
</evidence>
<dbReference type="EMBL" id="JAEFBK010000009">
    <property type="protein sequence ID" value="KAG7570356.1"/>
    <property type="molecule type" value="Genomic_DNA"/>
</dbReference>
<protein>
    <submittedName>
        <fullName evidence="3">Jacalin-like lectin domain superfamily</fullName>
    </submittedName>
</protein>
<dbReference type="GO" id="GO:0030246">
    <property type="term" value="F:carbohydrate binding"/>
    <property type="evidence" value="ECO:0007669"/>
    <property type="project" value="UniProtKB-KW"/>
</dbReference>
<organism evidence="3 4">
    <name type="scientific">Arabidopsis thaliana x Arabidopsis arenosa</name>
    <dbReference type="NCBI Taxonomy" id="1240361"/>
    <lineage>
        <taxon>Eukaryota</taxon>
        <taxon>Viridiplantae</taxon>
        <taxon>Streptophyta</taxon>
        <taxon>Embryophyta</taxon>
        <taxon>Tracheophyta</taxon>
        <taxon>Spermatophyta</taxon>
        <taxon>Magnoliopsida</taxon>
        <taxon>eudicotyledons</taxon>
        <taxon>Gunneridae</taxon>
        <taxon>Pentapetalae</taxon>
        <taxon>rosids</taxon>
        <taxon>malvids</taxon>
        <taxon>Brassicales</taxon>
        <taxon>Brassicaceae</taxon>
        <taxon>Camelineae</taxon>
        <taxon>Arabidopsis</taxon>
    </lineage>
</organism>
<name>A0A8T2ABP9_9BRAS</name>
<feature type="domain" description="Jacalin-type lectin" evidence="2">
    <location>
        <begin position="163"/>
        <end position="309"/>
    </location>
</feature>
<keyword evidence="1" id="KW-0430">Lectin</keyword>
<evidence type="ECO:0000313" key="4">
    <source>
        <dbReference type="Proteomes" id="UP000694240"/>
    </source>
</evidence>
<sequence>MIRAGPVGGRDPCDDVQWDEKGRTMISHIYVSFSSDFITSVQFGYLENGALVLSPKYGASEGHSFHTVRLNQDEYVTGLSGVPVGHNGTAIRSLTFHTNRGKHGPIGCLSDNVYANGSKIEIDPAICDRHEFGGFFGSSNKNLLSSIGSVGKISHCEYTYWDGSDAPGEEVMGDDRWDDKGRTKISHIYVAFDEVIMSIQFGFLENGALVLSEKYGGFEEGSNFRVLRLNQDEYVTGLSGVLEKDGRGIRNLTFRTNLGEYMIGRSSDNYPSDSTIDIDPAICDRREFGGFFGSYNRYRLTSIGMYLSPITSPDMVVKRENN</sequence>
<evidence type="ECO:0000313" key="3">
    <source>
        <dbReference type="EMBL" id="KAG7570356.1"/>
    </source>
</evidence>
<keyword evidence="4" id="KW-1185">Reference proteome</keyword>
<dbReference type="PANTHER" id="PTHR47293:SF47">
    <property type="entry name" value="JACALIN-TYPE LECTIN DOMAIN-CONTAINING PROTEIN"/>
    <property type="match status" value="1"/>
</dbReference>